<accession>A0AAV4WDU7</accession>
<evidence type="ECO:0000313" key="1">
    <source>
        <dbReference type="EMBL" id="GIY80917.1"/>
    </source>
</evidence>
<keyword evidence="2" id="KW-1185">Reference proteome</keyword>
<organism evidence="1 2">
    <name type="scientific">Caerostris darwini</name>
    <dbReference type="NCBI Taxonomy" id="1538125"/>
    <lineage>
        <taxon>Eukaryota</taxon>
        <taxon>Metazoa</taxon>
        <taxon>Ecdysozoa</taxon>
        <taxon>Arthropoda</taxon>
        <taxon>Chelicerata</taxon>
        <taxon>Arachnida</taxon>
        <taxon>Araneae</taxon>
        <taxon>Araneomorphae</taxon>
        <taxon>Entelegynae</taxon>
        <taxon>Araneoidea</taxon>
        <taxon>Araneidae</taxon>
        <taxon>Caerostris</taxon>
    </lineage>
</organism>
<proteinExistence type="predicted"/>
<evidence type="ECO:0000313" key="2">
    <source>
        <dbReference type="Proteomes" id="UP001054837"/>
    </source>
</evidence>
<protein>
    <submittedName>
        <fullName evidence="1">Uncharacterized protein</fullName>
    </submittedName>
</protein>
<sequence length="180" mass="18940">MTVSLLLQNIISIGTHNSSLNYCISINFDGSILDGSVLLLLMLEFQMYYFFWNDGSTLDDDISTVTDVRATDGSISSGTVGGTLDGTDSIDTDDSIFSSSSVSVITDVGISVDNIFSGIADDSASVITDVGIQGDDILSISGHSLDGGFFRYVGIPDGTISYGADEVSLLISGLQLVVFF</sequence>
<dbReference type="AlphaFoldDB" id="A0AAV4WDU7"/>
<comment type="caution">
    <text evidence="1">The sequence shown here is derived from an EMBL/GenBank/DDBJ whole genome shotgun (WGS) entry which is preliminary data.</text>
</comment>
<name>A0AAV4WDU7_9ARAC</name>
<dbReference type="Proteomes" id="UP001054837">
    <property type="component" value="Unassembled WGS sequence"/>
</dbReference>
<reference evidence="1 2" key="1">
    <citation type="submission" date="2021-06" db="EMBL/GenBank/DDBJ databases">
        <title>Caerostris darwini draft genome.</title>
        <authorList>
            <person name="Kono N."/>
            <person name="Arakawa K."/>
        </authorList>
    </citation>
    <scope>NUCLEOTIDE SEQUENCE [LARGE SCALE GENOMIC DNA]</scope>
</reference>
<gene>
    <name evidence="1" type="ORF">CDAR_70681</name>
</gene>
<dbReference type="EMBL" id="BPLQ01014566">
    <property type="protein sequence ID" value="GIY80917.1"/>
    <property type="molecule type" value="Genomic_DNA"/>
</dbReference>